<feature type="region of interest" description="Disordered" evidence="1">
    <location>
        <begin position="102"/>
        <end position="150"/>
    </location>
</feature>
<keyword evidence="3" id="KW-1185">Reference proteome</keyword>
<comment type="caution">
    <text evidence="2">The sequence shown here is derived from an EMBL/GenBank/DDBJ whole genome shotgun (WGS) entry which is preliminary data.</text>
</comment>
<dbReference type="AlphaFoldDB" id="A0A9K3LHL2"/>
<accession>A0A9K3LHL2</accession>
<dbReference type="OrthoDB" id="73919at2759"/>
<proteinExistence type="predicted"/>
<name>A0A9K3LHL2_9STRA</name>
<reference evidence="2" key="2">
    <citation type="submission" date="2021-04" db="EMBL/GenBank/DDBJ databases">
        <authorList>
            <person name="Podell S."/>
        </authorList>
    </citation>
    <scope>NUCLEOTIDE SEQUENCE</scope>
    <source>
        <strain evidence="2">Hildebrandi</strain>
    </source>
</reference>
<protein>
    <submittedName>
        <fullName evidence="2">Uncharacterized protein</fullName>
    </submittedName>
</protein>
<dbReference type="EMBL" id="JAGRRH010000012">
    <property type="protein sequence ID" value="KAG7362197.1"/>
    <property type="molecule type" value="Genomic_DNA"/>
</dbReference>
<evidence type="ECO:0000313" key="2">
    <source>
        <dbReference type="EMBL" id="KAG7362197.1"/>
    </source>
</evidence>
<dbReference type="Proteomes" id="UP000693970">
    <property type="component" value="Unassembled WGS sequence"/>
</dbReference>
<reference evidence="2" key="1">
    <citation type="journal article" date="2021" name="Sci. Rep.">
        <title>Diploid genomic architecture of Nitzschia inconspicua, an elite biomass production diatom.</title>
        <authorList>
            <person name="Oliver A."/>
            <person name="Podell S."/>
            <person name="Pinowska A."/>
            <person name="Traller J.C."/>
            <person name="Smith S.R."/>
            <person name="McClure R."/>
            <person name="Beliaev A."/>
            <person name="Bohutskyi P."/>
            <person name="Hill E.A."/>
            <person name="Rabines A."/>
            <person name="Zheng H."/>
            <person name="Allen L.Z."/>
            <person name="Kuo A."/>
            <person name="Grigoriev I.V."/>
            <person name="Allen A.E."/>
            <person name="Hazlebeck D."/>
            <person name="Allen E.E."/>
        </authorList>
    </citation>
    <scope>NUCLEOTIDE SEQUENCE</scope>
    <source>
        <strain evidence="2">Hildebrandi</strain>
    </source>
</reference>
<gene>
    <name evidence="2" type="ORF">IV203_025863</name>
</gene>
<evidence type="ECO:0000256" key="1">
    <source>
        <dbReference type="SAM" id="MobiDB-lite"/>
    </source>
</evidence>
<evidence type="ECO:0000313" key="3">
    <source>
        <dbReference type="Proteomes" id="UP000693970"/>
    </source>
</evidence>
<organism evidence="2 3">
    <name type="scientific">Nitzschia inconspicua</name>
    <dbReference type="NCBI Taxonomy" id="303405"/>
    <lineage>
        <taxon>Eukaryota</taxon>
        <taxon>Sar</taxon>
        <taxon>Stramenopiles</taxon>
        <taxon>Ochrophyta</taxon>
        <taxon>Bacillariophyta</taxon>
        <taxon>Bacillariophyceae</taxon>
        <taxon>Bacillariophycidae</taxon>
        <taxon>Bacillariales</taxon>
        <taxon>Bacillariaceae</taxon>
        <taxon>Nitzschia</taxon>
    </lineage>
</organism>
<sequence length="497" mass="54635">MDLQQSALTYEAKKAQEWNASQADKIHWEKGKAFRNQNYRSLFHQNGRIGTFSVRLLEAADLKRSYWSALALGPMKHLGLSKAHGGVSSFVSFCLDTSSATTSSGSFLDDESSPPGGGSSSYDMDRKMPAKSSSKKKQLHRQQQNPLHQMPIFVSPVKQQDSNPVWTNFQFEMPLKKGVLEDGQPVRIFLRVDEDATAIEKIPGIPTGGDRLLGVGSLDVTSLCLGQVPVTGRASAGVIDEWVPIRLPSDIEEEEASMMSCAAEQELLWQHAKNGGGELKKPPPKVRSEEERNKIRGRVRILVTYHPHGMNPQQHDIVALEAFARQNLRSATCTSILPPLLPMNVLEVSEPWLLVEYSLPFALHSGDSQNNNANNNKACLKVHRNAVFVIERKNLLDATLDVALKPADFLLSTPIGHGAREIFGPLFVAGKQLMMPALLSSKLVWMAVRATTLASITGVAAAGSAFVSEGTNSLTNDGRERQRKSYDENGRVKYVSL</sequence>